<evidence type="ECO:0000256" key="3">
    <source>
        <dbReference type="ARBA" id="ARBA00006645"/>
    </source>
</evidence>
<dbReference type="OMA" id="GHCWRDL"/>
<dbReference type="Pfam" id="PF01028">
    <property type="entry name" value="Topoisom_I"/>
    <property type="match status" value="1"/>
</dbReference>
<dbReference type="GO" id="GO:0006265">
    <property type="term" value="P:DNA topological change"/>
    <property type="evidence" value="ECO:0007669"/>
    <property type="project" value="UniProtKB-UniRule"/>
</dbReference>
<evidence type="ECO:0000256" key="1">
    <source>
        <dbReference type="ARBA" id="ARBA00000213"/>
    </source>
</evidence>
<comment type="subcellular location">
    <subcellularLocation>
        <location evidence="2">Nucleus</location>
    </subcellularLocation>
</comment>
<dbReference type="InterPro" id="IPR048045">
    <property type="entry name" value="Topoisomer_I_DNA-bd"/>
</dbReference>
<dbReference type="InterPro" id="IPR025834">
    <property type="entry name" value="TopoI_C_dom"/>
</dbReference>
<evidence type="ECO:0000256" key="2">
    <source>
        <dbReference type="ARBA" id="ARBA00004123"/>
    </source>
</evidence>
<dbReference type="InterPro" id="IPR014711">
    <property type="entry name" value="TopoI_cat_a-hlx-sub_euk"/>
</dbReference>
<dbReference type="InterPro" id="IPR013499">
    <property type="entry name" value="TopoI_euk"/>
</dbReference>
<dbReference type="SUPFAM" id="SSF56349">
    <property type="entry name" value="DNA breaking-rejoining enzymes"/>
    <property type="match status" value="1"/>
</dbReference>
<name>A0A672T391_SINGR</name>
<sequence length="515" mass="60678">MLSIYHFDDSGPDRTCTCVNVSPFLSFCDVCLRLPLFLRWEEEKCTDGSKWRFLEHKGPVFPPPYEPLHARPYQAMKLSPGAEEVATFYAKMLDHEYTTKDIFRKNFFKDWRKSKITELKKCDFTEMHEYFKAQPEARKQMSKEEKQVKNECILQEYGYCVMDNHRERIGNFRIEPPGLFRGRGDHPKMGKLKRHIRPEDIIINCSSQDSVQPKAPPGTRWKEVRHDNKVTWLVSWTENIQGSIKYIMLNPSSRVKGEKDWQKYETEEVLKKCVERIRAQYREDWRSKEMRIRQRAVALYFIDKLALRAGNEKDEGETADTVGCCSLRVERISGKDYIHYYNKVPGEKSVRQSKYNIELILKEEKTSILNKHLQELMDGLTAKVFRTYNTSITLQQQLKELTSPDDNIPEKILSYNRANRAVAVLCNHQRVPPKTFEKSMHNLQTKVPVIKIAISHLNSDRREKETALCSMTYCLLLSSLHRCKKWGVPIEKIYNKTQREKFAWAIDMTDEDFEF</sequence>
<dbReference type="Gene3D" id="1.10.132.10">
    <property type="match status" value="2"/>
</dbReference>
<keyword evidence="8 12" id="KW-0238">DNA-binding</keyword>
<dbReference type="Pfam" id="PF02919">
    <property type="entry name" value="Topoisom_I_N"/>
    <property type="match status" value="1"/>
</dbReference>
<dbReference type="GO" id="GO:0003917">
    <property type="term" value="F:DNA topoisomerase type I (single strand cut, ATP-independent) activity"/>
    <property type="evidence" value="ECO:0007669"/>
    <property type="project" value="UniProtKB-UniRule"/>
</dbReference>
<accession>A0A672T391</accession>
<dbReference type="Gene3D" id="3.90.15.10">
    <property type="entry name" value="Topoisomerase I, Chain A, domain 3"/>
    <property type="match status" value="1"/>
</dbReference>
<dbReference type="FunFam" id="1.10.10.41:FF:000001">
    <property type="entry name" value="DNA topoisomerase I"/>
    <property type="match status" value="1"/>
</dbReference>
<dbReference type="InterPro" id="IPR051062">
    <property type="entry name" value="Topoisomerase_IB"/>
</dbReference>
<keyword evidence="9 12" id="KW-0413">Isomerase</keyword>
<dbReference type="InterPro" id="IPR008336">
    <property type="entry name" value="TopoI_DNA-bd_euk"/>
</dbReference>
<dbReference type="InParanoid" id="A0A672T391"/>
<keyword evidence="6 12" id="KW-0799">Topoisomerase</keyword>
<evidence type="ECO:0000256" key="9">
    <source>
        <dbReference type="ARBA" id="ARBA00023235"/>
    </source>
</evidence>
<evidence type="ECO:0000256" key="8">
    <source>
        <dbReference type="ARBA" id="ARBA00023125"/>
    </source>
</evidence>
<dbReference type="GO" id="GO:0048511">
    <property type="term" value="P:rhythmic process"/>
    <property type="evidence" value="ECO:0007669"/>
    <property type="project" value="UniProtKB-KW"/>
</dbReference>
<evidence type="ECO:0000313" key="15">
    <source>
        <dbReference type="Proteomes" id="UP000472262"/>
    </source>
</evidence>
<feature type="active site" description="O-(3'-phospho-DNA)-tyrosine intermediate" evidence="12">
    <location>
        <position position="473"/>
    </location>
</feature>
<dbReference type="InterPro" id="IPR013030">
    <property type="entry name" value="DNA_topo_DNA_db_N_dom2"/>
</dbReference>
<keyword evidence="15" id="KW-1185">Reference proteome</keyword>
<evidence type="ECO:0000256" key="10">
    <source>
        <dbReference type="ARBA" id="ARBA00023242"/>
    </source>
</evidence>
<reference evidence="14" key="1">
    <citation type="submission" date="2025-08" db="UniProtKB">
        <authorList>
            <consortium name="Ensembl"/>
        </authorList>
    </citation>
    <scope>IDENTIFICATION</scope>
</reference>
<dbReference type="InterPro" id="IPR014727">
    <property type="entry name" value="TopoI_cat_a/b-sub_euk"/>
</dbReference>
<evidence type="ECO:0000256" key="4">
    <source>
        <dbReference type="ARBA" id="ARBA00012891"/>
    </source>
</evidence>
<dbReference type="GO" id="GO:0005694">
    <property type="term" value="C:chromosome"/>
    <property type="evidence" value="ECO:0007669"/>
    <property type="project" value="InterPro"/>
</dbReference>
<keyword evidence="10" id="KW-0539">Nucleus</keyword>
<dbReference type="PANTHER" id="PTHR10290">
    <property type="entry name" value="DNA TOPOISOMERASE I"/>
    <property type="match status" value="1"/>
</dbReference>
<dbReference type="Gene3D" id="2.170.11.10">
    <property type="entry name" value="DNA Topoisomerase I, domain 2"/>
    <property type="match status" value="1"/>
</dbReference>
<dbReference type="FunFam" id="3.90.15.10:FF:000011">
    <property type="entry name" value="DNA topoisomerase I, mitochondrial"/>
    <property type="match status" value="1"/>
</dbReference>
<dbReference type="GO" id="GO:0005730">
    <property type="term" value="C:nucleolus"/>
    <property type="evidence" value="ECO:0007669"/>
    <property type="project" value="TreeGrafter"/>
</dbReference>
<dbReference type="InterPro" id="IPR013500">
    <property type="entry name" value="TopoI_cat_euk"/>
</dbReference>
<dbReference type="SUPFAM" id="SSF56741">
    <property type="entry name" value="Eukaryotic DNA topoisomerase I, N-terminal DNA-binding fragment"/>
    <property type="match status" value="1"/>
</dbReference>
<organism evidence="14 15">
    <name type="scientific">Sinocyclocheilus grahami</name>
    <name type="common">Dianchi golden-line fish</name>
    <name type="synonym">Barbus grahami</name>
    <dbReference type="NCBI Taxonomy" id="75366"/>
    <lineage>
        <taxon>Eukaryota</taxon>
        <taxon>Metazoa</taxon>
        <taxon>Chordata</taxon>
        <taxon>Craniata</taxon>
        <taxon>Vertebrata</taxon>
        <taxon>Euteleostomi</taxon>
        <taxon>Actinopterygii</taxon>
        <taxon>Neopterygii</taxon>
        <taxon>Teleostei</taxon>
        <taxon>Ostariophysi</taxon>
        <taxon>Cypriniformes</taxon>
        <taxon>Cyprinidae</taxon>
        <taxon>Cyprininae</taxon>
        <taxon>Sinocyclocheilus</taxon>
    </lineage>
</organism>
<dbReference type="GO" id="GO:0003677">
    <property type="term" value="F:DNA binding"/>
    <property type="evidence" value="ECO:0007669"/>
    <property type="project" value="UniProtKB-UniRule"/>
</dbReference>
<dbReference type="GO" id="GO:0007059">
    <property type="term" value="P:chromosome segregation"/>
    <property type="evidence" value="ECO:0007669"/>
    <property type="project" value="TreeGrafter"/>
</dbReference>
<protein>
    <recommendedName>
        <fullName evidence="5">DNA topoisomerase 1</fullName>
        <ecNumber evidence="4">5.6.2.1</ecNumber>
    </recommendedName>
    <alternativeName>
        <fullName evidence="11">DNA topoisomerase I</fullName>
    </alternativeName>
</protein>
<dbReference type="PRINTS" id="PR00416">
    <property type="entry name" value="EUTPISMRASEI"/>
</dbReference>
<dbReference type="CDD" id="cd03488">
    <property type="entry name" value="Topoisomer_IB_N_htopoI_like"/>
    <property type="match status" value="1"/>
</dbReference>
<dbReference type="InterPro" id="IPR011010">
    <property type="entry name" value="DNA_brk_join_enz"/>
</dbReference>
<dbReference type="GO" id="GO:0006260">
    <property type="term" value="P:DNA replication"/>
    <property type="evidence" value="ECO:0007669"/>
    <property type="project" value="TreeGrafter"/>
</dbReference>
<dbReference type="AlphaFoldDB" id="A0A672T391"/>
<keyword evidence="7" id="KW-0090">Biological rhythms</keyword>
<dbReference type="PANTHER" id="PTHR10290:SF5">
    <property type="entry name" value="DNA TOPOISOMERASE 1"/>
    <property type="match status" value="1"/>
</dbReference>
<feature type="domain" description="DNA topoisomerase I eukaryotic-type" evidence="13">
    <location>
        <begin position="179"/>
        <end position="514"/>
    </location>
</feature>
<dbReference type="Gene3D" id="1.10.10.41">
    <property type="entry name" value="Yeast DNA topoisomerase - domain 1"/>
    <property type="match status" value="1"/>
</dbReference>
<dbReference type="PROSITE" id="PS52038">
    <property type="entry name" value="TOPO_IB_2"/>
    <property type="match status" value="1"/>
</dbReference>
<comment type="catalytic activity">
    <reaction evidence="1 12">
        <text>ATP-independent breakage of single-stranded DNA, followed by passage and rejoining.</text>
        <dbReference type="EC" id="5.6.2.1"/>
    </reaction>
</comment>
<evidence type="ECO:0000259" key="13">
    <source>
        <dbReference type="SMART" id="SM00435"/>
    </source>
</evidence>
<dbReference type="Proteomes" id="UP000472262">
    <property type="component" value="Unassembled WGS sequence"/>
</dbReference>
<evidence type="ECO:0000256" key="5">
    <source>
        <dbReference type="ARBA" id="ARBA00019632"/>
    </source>
</evidence>
<dbReference type="InterPro" id="IPR013034">
    <property type="entry name" value="DNA_topo_DNA_db_N_dom1"/>
</dbReference>
<evidence type="ECO:0000256" key="6">
    <source>
        <dbReference type="ARBA" id="ARBA00023029"/>
    </source>
</evidence>
<evidence type="ECO:0000256" key="7">
    <source>
        <dbReference type="ARBA" id="ARBA00023108"/>
    </source>
</evidence>
<dbReference type="SMART" id="SM00435">
    <property type="entry name" value="TOPEUc"/>
    <property type="match status" value="1"/>
</dbReference>
<proteinExistence type="inferred from homology"/>
<dbReference type="Ensembl" id="ENSSGRT00000116039.1">
    <property type="protein sequence ID" value="ENSSGRP00000109219.1"/>
    <property type="gene ID" value="ENSSGRG00000053815.1"/>
</dbReference>
<evidence type="ECO:0000256" key="11">
    <source>
        <dbReference type="ARBA" id="ARBA00033297"/>
    </source>
</evidence>
<evidence type="ECO:0000256" key="12">
    <source>
        <dbReference type="PROSITE-ProRule" id="PRU01382"/>
    </source>
</evidence>
<comment type="similarity">
    <text evidence="3 12">Belongs to the type IB topoisomerase family.</text>
</comment>
<dbReference type="FunFam" id="2.170.11.10:FF:000001">
    <property type="entry name" value="DNA topoisomerase I"/>
    <property type="match status" value="1"/>
</dbReference>
<reference evidence="14" key="2">
    <citation type="submission" date="2025-09" db="UniProtKB">
        <authorList>
            <consortium name="Ensembl"/>
        </authorList>
    </citation>
    <scope>IDENTIFICATION</scope>
</reference>
<evidence type="ECO:0000313" key="14">
    <source>
        <dbReference type="Ensembl" id="ENSSGRP00000109219.1"/>
    </source>
</evidence>
<dbReference type="EC" id="5.6.2.1" evidence="4"/>
<dbReference type="InterPro" id="IPR036202">
    <property type="entry name" value="TopoI_DNA-bd_euk_N_sf"/>
</dbReference>
<dbReference type="Pfam" id="PF14370">
    <property type="entry name" value="Topo_C_assoc"/>
    <property type="match status" value="1"/>
</dbReference>
<dbReference type="InterPro" id="IPR001631">
    <property type="entry name" value="TopoI"/>
</dbReference>